<evidence type="ECO:0000256" key="10">
    <source>
        <dbReference type="RuleBase" id="RU000354"/>
    </source>
</evidence>
<keyword evidence="4" id="KW-0964">Secreted</keyword>
<dbReference type="Gene3D" id="2.60.120.970">
    <property type="match status" value="1"/>
</dbReference>
<keyword evidence="6" id="KW-0221">Differentiation</keyword>
<feature type="non-terminal residue" evidence="13">
    <location>
        <position position="1"/>
    </location>
</feature>
<evidence type="ECO:0000313" key="14">
    <source>
        <dbReference type="Proteomes" id="UP000596742"/>
    </source>
</evidence>
<reference evidence="13" key="1">
    <citation type="submission" date="2018-11" db="EMBL/GenBank/DDBJ databases">
        <authorList>
            <person name="Alioto T."/>
            <person name="Alioto T."/>
        </authorList>
    </citation>
    <scope>NUCLEOTIDE SEQUENCE</scope>
</reference>
<feature type="region of interest" description="Disordered" evidence="11">
    <location>
        <begin position="319"/>
        <end position="353"/>
    </location>
</feature>
<evidence type="ECO:0000313" key="13">
    <source>
        <dbReference type="EMBL" id="VDI49543.1"/>
    </source>
</evidence>
<dbReference type="PANTHER" id="PTHR11848">
    <property type="entry name" value="TGF-BETA FAMILY"/>
    <property type="match status" value="1"/>
</dbReference>
<dbReference type="GO" id="GO:0030154">
    <property type="term" value="P:cell differentiation"/>
    <property type="evidence" value="ECO:0007669"/>
    <property type="project" value="UniProtKB-KW"/>
</dbReference>
<evidence type="ECO:0000256" key="5">
    <source>
        <dbReference type="ARBA" id="ARBA00022729"/>
    </source>
</evidence>
<dbReference type="GO" id="GO:0051094">
    <property type="term" value="P:positive regulation of developmental process"/>
    <property type="evidence" value="ECO:0007669"/>
    <property type="project" value="UniProtKB-ARBA"/>
</dbReference>
<dbReference type="PANTHER" id="PTHR11848:SF263">
    <property type="entry name" value="PROTEIN DECAPENTAPLEGIC"/>
    <property type="match status" value="1"/>
</dbReference>
<keyword evidence="3" id="KW-0217">Developmental protein</keyword>
<comment type="caution">
    <text evidence="13">The sequence shown here is derived from an EMBL/GenBank/DDBJ whole genome shotgun (WGS) entry which is preliminary data.</text>
</comment>
<dbReference type="EMBL" id="UYJE01006839">
    <property type="protein sequence ID" value="VDI49543.1"/>
    <property type="molecule type" value="Genomic_DNA"/>
</dbReference>
<dbReference type="InterPro" id="IPR029034">
    <property type="entry name" value="Cystine-knot_cytokine"/>
</dbReference>
<keyword evidence="5" id="KW-0732">Signal</keyword>
<evidence type="ECO:0000256" key="7">
    <source>
        <dbReference type="ARBA" id="ARBA00023030"/>
    </source>
</evidence>
<comment type="similarity">
    <text evidence="2 10">Belongs to the TGF-beta family.</text>
</comment>
<dbReference type="PROSITE" id="PS00250">
    <property type="entry name" value="TGF_BETA_1"/>
    <property type="match status" value="1"/>
</dbReference>
<dbReference type="SUPFAM" id="SSF57501">
    <property type="entry name" value="Cystine-knot cytokines"/>
    <property type="match status" value="1"/>
</dbReference>
<organism evidence="13 14">
    <name type="scientific">Mytilus galloprovincialis</name>
    <name type="common">Mediterranean mussel</name>
    <dbReference type="NCBI Taxonomy" id="29158"/>
    <lineage>
        <taxon>Eukaryota</taxon>
        <taxon>Metazoa</taxon>
        <taxon>Spiralia</taxon>
        <taxon>Lophotrochozoa</taxon>
        <taxon>Mollusca</taxon>
        <taxon>Bivalvia</taxon>
        <taxon>Autobranchia</taxon>
        <taxon>Pteriomorphia</taxon>
        <taxon>Mytilida</taxon>
        <taxon>Mytiloidea</taxon>
        <taxon>Mytilidae</taxon>
        <taxon>Mytilinae</taxon>
        <taxon>Mytilus</taxon>
    </lineage>
</organism>
<dbReference type="SMART" id="SM00204">
    <property type="entry name" value="TGFB"/>
    <property type="match status" value="1"/>
</dbReference>
<dbReference type="GO" id="GO:0005615">
    <property type="term" value="C:extracellular space"/>
    <property type="evidence" value="ECO:0007669"/>
    <property type="project" value="TreeGrafter"/>
</dbReference>
<dbReference type="Gene3D" id="2.10.90.10">
    <property type="entry name" value="Cystine-knot cytokines"/>
    <property type="match status" value="1"/>
</dbReference>
<dbReference type="PROSITE" id="PS51362">
    <property type="entry name" value="TGF_BETA_2"/>
    <property type="match status" value="1"/>
</dbReference>
<feature type="compositionally biased region" description="Basic residues" evidence="11">
    <location>
        <begin position="325"/>
        <end position="353"/>
    </location>
</feature>
<dbReference type="InterPro" id="IPR001839">
    <property type="entry name" value="TGF-b_C"/>
</dbReference>
<accession>A0A8B6FGX8</accession>
<evidence type="ECO:0000256" key="3">
    <source>
        <dbReference type="ARBA" id="ARBA00022473"/>
    </source>
</evidence>
<dbReference type="InterPro" id="IPR015615">
    <property type="entry name" value="TGF-beta-rel"/>
</dbReference>
<evidence type="ECO:0000256" key="11">
    <source>
        <dbReference type="SAM" id="MobiDB-lite"/>
    </source>
</evidence>
<name>A0A8B6FGX8_MYTGA</name>
<evidence type="ECO:0000259" key="12">
    <source>
        <dbReference type="PROSITE" id="PS51362"/>
    </source>
</evidence>
<dbReference type="InterPro" id="IPR001111">
    <property type="entry name" value="TGF-b_propeptide"/>
</dbReference>
<evidence type="ECO:0000256" key="6">
    <source>
        <dbReference type="ARBA" id="ARBA00022782"/>
    </source>
</evidence>
<evidence type="ECO:0000256" key="8">
    <source>
        <dbReference type="ARBA" id="ARBA00023157"/>
    </source>
</evidence>
<dbReference type="GO" id="GO:0005125">
    <property type="term" value="F:cytokine activity"/>
    <property type="evidence" value="ECO:0007669"/>
    <property type="project" value="TreeGrafter"/>
</dbReference>
<dbReference type="GO" id="GO:0051240">
    <property type="term" value="P:positive regulation of multicellular organismal process"/>
    <property type="evidence" value="ECO:0007669"/>
    <property type="project" value="UniProtKB-ARBA"/>
</dbReference>
<keyword evidence="9" id="KW-0325">Glycoprotein</keyword>
<protein>
    <submittedName>
        <fullName evidence="13">Bone morphogenetic protein 2/4</fullName>
    </submittedName>
</protein>
<comment type="subcellular location">
    <subcellularLocation>
        <location evidence="1">Secreted</location>
    </subcellularLocation>
</comment>
<evidence type="ECO:0000256" key="2">
    <source>
        <dbReference type="ARBA" id="ARBA00006656"/>
    </source>
</evidence>
<evidence type="ECO:0000256" key="4">
    <source>
        <dbReference type="ARBA" id="ARBA00022525"/>
    </source>
</evidence>
<evidence type="ECO:0000256" key="9">
    <source>
        <dbReference type="ARBA" id="ARBA00023180"/>
    </source>
</evidence>
<dbReference type="GO" id="GO:0008083">
    <property type="term" value="F:growth factor activity"/>
    <property type="evidence" value="ECO:0007669"/>
    <property type="project" value="UniProtKB-KW"/>
</dbReference>
<proteinExistence type="inferred from homology"/>
<feature type="domain" description="TGF-beta family profile" evidence="12">
    <location>
        <begin position="340"/>
        <end position="458"/>
    </location>
</feature>
<dbReference type="AlphaFoldDB" id="A0A8B6FGX8"/>
<sequence>NLNTTVFAYSFIKSVDKLMSTLAKAKQDESNMMSFSKTLLHEVISMRLSPRGYLREVILVPEVIRLSGYPHLSLWELLFQLAVRYDDKRRRRYTYNLQICTLKNFESKLLQIFGLKSRPKPSSDIIIPQYMIDLYNQQISASNNLQFANSKAASANTIRSFVHTDKPDSGSCNEDSCVRMEFNISNIPEEEVLTAAELRVFLDKHISANNITRRKILRHKIEVYEIMRPGNTNVDPVTRLVDVKHVKTKNATWVSLDIHPAVLKWRKTPKQNHGIEVRISSSKLSPSFQNFKHVRLRRSVSLSDSEWHSQRPILVTYSNDQIQSRTKRASNKNRNKKKKKKKRKNRKNKKKKFKNGCSRKPLYVDFDKVGWNDWIVAPSGYNAFFCDGECHWPYADHLNATNHAIVQDLVHSIDPRSVPKPCCVPTELSPISLLYIDEHDKVVLKAYQDMVVEGCGCR</sequence>
<dbReference type="Pfam" id="PF00019">
    <property type="entry name" value="TGF_beta"/>
    <property type="match status" value="1"/>
</dbReference>
<dbReference type="Proteomes" id="UP000596742">
    <property type="component" value="Unassembled WGS sequence"/>
</dbReference>
<evidence type="ECO:0000256" key="1">
    <source>
        <dbReference type="ARBA" id="ARBA00004613"/>
    </source>
</evidence>
<gene>
    <name evidence="13" type="ORF">MGAL_10B073919</name>
</gene>
<keyword evidence="7 10" id="KW-0339">Growth factor</keyword>
<dbReference type="Pfam" id="PF00688">
    <property type="entry name" value="TGFb_propeptide"/>
    <property type="match status" value="1"/>
</dbReference>
<dbReference type="InterPro" id="IPR017948">
    <property type="entry name" value="TGFb_CS"/>
</dbReference>
<dbReference type="OrthoDB" id="5987191at2759"/>
<keyword evidence="14" id="KW-1185">Reference proteome</keyword>
<keyword evidence="8" id="KW-1015">Disulfide bond</keyword>
<dbReference type="FunFam" id="2.10.90.10:FF:000103">
    <property type="entry name" value="Bone morphogenetic protein 16"/>
    <property type="match status" value="1"/>
</dbReference>